<dbReference type="AlphaFoldDB" id="A0A0D7BJ17"/>
<protein>
    <submittedName>
        <fullName evidence="1">Uncharacterized protein</fullName>
    </submittedName>
</protein>
<sequence length="57" mass="6318">MSGPTVHLWLSDSKVQVVEVPAALCAMLCHTNEASYMRMVPLNIMDVGDLTRVREVC</sequence>
<evidence type="ECO:0000313" key="2">
    <source>
        <dbReference type="Proteomes" id="UP000054007"/>
    </source>
</evidence>
<reference evidence="1 2" key="1">
    <citation type="journal article" date="2015" name="Fungal Genet. Biol.">
        <title>Evolution of novel wood decay mechanisms in Agaricales revealed by the genome sequences of Fistulina hepatica and Cylindrobasidium torrendii.</title>
        <authorList>
            <person name="Floudas D."/>
            <person name="Held B.W."/>
            <person name="Riley R."/>
            <person name="Nagy L.G."/>
            <person name="Koehler G."/>
            <person name="Ransdell A.S."/>
            <person name="Younus H."/>
            <person name="Chow J."/>
            <person name="Chiniquy J."/>
            <person name="Lipzen A."/>
            <person name="Tritt A."/>
            <person name="Sun H."/>
            <person name="Haridas S."/>
            <person name="LaButti K."/>
            <person name="Ohm R.A."/>
            <person name="Kues U."/>
            <person name="Blanchette R.A."/>
            <person name="Grigoriev I.V."/>
            <person name="Minto R.E."/>
            <person name="Hibbett D.S."/>
        </authorList>
    </citation>
    <scope>NUCLEOTIDE SEQUENCE [LARGE SCALE GENOMIC DNA]</scope>
    <source>
        <strain evidence="1 2">FP15055 ss-10</strain>
    </source>
</reference>
<keyword evidence="2" id="KW-1185">Reference proteome</keyword>
<organism evidence="1 2">
    <name type="scientific">Cylindrobasidium torrendii FP15055 ss-10</name>
    <dbReference type="NCBI Taxonomy" id="1314674"/>
    <lineage>
        <taxon>Eukaryota</taxon>
        <taxon>Fungi</taxon>
        <taxon>Dikarya</taxon>
        <taxon>Basidiomycota</taxon>
        <taxon>Agaricomycotina</taxon>
        <taxon>Agaricomycetes</taxon>
        <taxon>Agaricomycetidae</taxon>
        <taxon>Agaricales</taxon>
        <taxon>Marasmiineae</taxon>
        <taxon>Physalacriaceae</taxon>
        <taxon>Cylindrobasidium</taxon>
    </lineage>
</organism>
<dbReference type="EMBL" id="KN880468">
    <property type="protein sequence ID" value="KIY70457.1"/>
    <property type="molecule type" value="Genomic_DNA"/>
</dbReference>
<evidence type="ECO:0000313" key="1">
    <source>
        <dbReference type="EMBL" id="KIY70457.1"/>
    </source>
</evidence>
<dbReference type="Proteomes" id="UP000054007">
    <property type="component" value="Unassembled WGS sequence"/>
</dbReference>
<accession>A0A0D7BJ17</accession>
<name>A0A0D7BJ17_9AGAR</name>
<gene>
    <name evidence="1" type="ORF">CYLTODRAFT_419803</name>
</gene>
<proteinExistence type="predicted"/>